<sequence length="54" mass="6433">MYKPKNLLSNTFMHKNNIKTPKIHKARASYLKKPKKKRFSCALWKKRASGAMRR</sequence>
<dbReference type="Proteomes" id="UP000215914">
    <property type="component" value="Unassembled WGS sequence"/>
</dbReference>
<comment type="caution">
    <text evidence="1">The sequence shown here is derived from an EMBL/GenBank/DDBJ whole genome shotgun (WGS) entry which is preliminary data.</text>
</comment>
<name>A0A9K3DUK0_HELAN</name>
<accession>A0A9K3DUK0</accession>
<gene>
    <name evidence="1" type="ORF">HanXRQr2_Chr16g0769031</name>
</gene>
<evidence type="ECO:0000313" key="2">
    <source>
        <dbReference type="Proteomes" id="UP000215914"/>
    </source>
</evidence>
<evidence type="ECO:0000313" key="1">
    <source>
        <dbReference type="EMBL" id="KAF5761776.1"/>
    </source>
</evidence>
<protein>
    <submittedName>
        <fullName evidence="1">Uncharacterized protein</fullName>
    </submittedName>
</protein>
<reference evidence="1" key="1">
    <citation type="journal article" date="2017" name="Nature">
        <title>The sunflower genome provides insights into oil metabolism, flowering and Asterid evolution.</title>
        <authorList>
            <person name="Badouin H."/>
            <person name="Gouzy J."/>
            <person name="Grassa C.J."/>
            <person name="Murat F."/>
            <person name="Staton S.E."/>
            <person name="Cottret L."/>
            <person name="Lelandais-Briere C."/>
            <person name="Owens G.L."/>
            <person name="Carrere S."/>
            <person name="Mayjonade B."/>
            <person name="Legrand L."/>
            <person name="Gill N."/>
            <person name="Kane N.C."/>
            <person name="Bowers J.E."/>
            <person name="Hubner S."/>
            <person name="Bellec A."/>
            <person name="Berard A."/>
            <person name="Berges H."/>
            <person name="Blanchet N."/>
            <person name="Boniface M.C."/>
            <person name="Brunel D."/>
            <person name="Catrice O."/>
            <person name="Chaidir N."/>
            <person name="Claudel C."/>
            <person name="Donnadieu C."/>
            <person name="Faraut T."/>
            <person name="Fievet G."/>
            <person name="Helmstetter N."/>
            <person name="King M."/>
            <person name="Knapp S.J."/>
            <person name="Lai Z."/>
            <person name="Le Paslier M.C."/>
            <person name="Lippi Y."/>
            <person name="Lorenzon L."/>
            <person name="Mandel J.R."/>
            <person name="Marage G."/>
            <person name="Marchand G."/>
            <person name="Marquand E."/>
            <person name="Bret-Mestries E."/>
            <person name="Morien E."/>
            <person name="Nambeesan S."/>
            <person name="Nguyen T."/>
            <person name="Pegot-Espagnet P."/>
            <person name="Pouilly N."/>
            <person name="Raftis F."/>
            <person name="Sallet E."/>
            <person name="Schiex T."/>
            <person name="Thomas J."/>
            <person name="Vandecasteele C."/>
            <person name="Vares D."/>
            <person name="Vear F."/>
            <person name="Vautrin S."/>
            <person name="Crespi M."/>
            <person name="Mangin B."/>
            <person name="Burke J.M."/>
            <person name="Salse J."/>
            <person name="Munos S."/>
            <person name="Vincourt P."/>
            <person name="Rieseberg L.H."/>
            <person name="Langlade N.B."/>
        </authorList>
    </citation>
    <scope>NUCLEOTIDE SEQUENCE</scope>
    <source>
        <tissue evidence="1">Leaves</tissue>
    </source>
</reference>
<organism evidence="1 2">
    <name type="scientific">Helianthus annuus</name>
    <name type="common">Common sunflower</name>
    <dbReference type="NCBI Taxonomy" id="4232"/>
    <lineage>
        <taxon>Eukaryota</taxon>
        <taxon>Viridiplantae</taxon>
        <taxon>Streptophyta</taxon>
        <taxon>Embryophyta</taxon>
        <taxon>Tracheophyta</taxon>
        <taxon>Spermatophyta</taxon>
        <taxon>Magnoliopsida</taxon>
        <taxon>eudicotyledons</taxon>
        <taxon>Gunneridae</taxon>
        <taxon>Pentapetalae</taxon>
        <taxon>asterids</taxon>
        <taxon>campanulids</taxon>
        <taxon>Asterales</taxon>
        <taxon>Asteraceae</taxon>
        <taxon>Asteroideae</taxon>
        <taxon>Heliantheae alliance</taxon>
        <taxon>Heliantheae</taxon>
        <taxon>Helianthus</taxon>
    </lineage>
</organism>
<keyword evidence="2" id="KW-1185">Reference proteome</keyword>
<dbReference type="Gramene" id="mRNA:HanXRQr2_Chr16g0769031">
    <property type="protein sequence ID" value="CDS:HanXRQr2_Chr16g0769031.1"/>
    <property type="gene ID" value="HanXRQr2_Chr16g0769031"/>
</dbReference>
<proteinExistence type="predicted"/>
<dbReference type="EMBL" id="MNCJ02000331">
    <property type="protein sequence ID" value="KAF5761776.1"/>
    <property type="molecule type" value="Genomic_DNA"/>
</dbReference>
<reference evidence="1" key="2">
    <citation type="submission" date="2020-06" db="EMBL/GenBank/DDBJ databases">
        <title>Helianthus annuus Genome sequencing and assembly Release 2.</title>
        <authorList>
            <person name="Gouzy J."/>
            <person name="Langlade N."/>
            <person name="Munos S."/>
        </authorList>
    </citation>
    <scope>NUCLEOTIDE SEQUENCE</scope>
    <source>
        <tissue evidence="1">Leaves</tissue>
    </source>
</reference>
<dbReference type="AlphaFoldDB" id="A0A9K3DUK0"/>